<evidence type="ECO:0000256" key="3">
    <source>
        <dbReference type="ARBA" id="ARBA00022679"/>
    </source>
</evidence>
<keyword evidence="3" id="KW-0808">Transferase</keyword>
<dbReference type="InterPro" id="IPR029063">
    <property type="entry name" value="SAM-dependent_MTases_sf"/>
</dbReference>
<gene>
    <name evidence="9" type="ORF">GCM10009839_38260</name>
</gene>
<feature type="region of interest" description="Disordered" evidence="5">
    <location>
        <begin position="1"/>
        <end position="28"/>
    </location>
</feature>
<evidence type="ECO:0000259" key="7">
    <source>
        <dbReference type="Pfam" id="PF23186"/>
    </source>
</evidence>
<dbReference type="Pfam" id="PF23186">
    <property type="entry name" value="DUF7059"/>
    <property type="match status" value="1"/>
</dbReference>
<evidence type="ECO:0000256" key="5">
    <source>
        <dbReference type="SAM" id="MobiDB-lite"/>
    </source>
</evidence>
<keyword evidence="10" id="KW-1185">Reference proteome</keyword>
<sequence length="524" mass="56184">MPPAVKAGGTSAGAGVAGRGPANPDNGSMEKLREALMKADYTVDGVLEVLGPLAYAALARSESVPALRATGGGSPVETLIRLFLLQQAVDRAAVEAALPVADCLAAGLVVADGGRLRAALDIRPYGDDDGHDWYLVSDLSGGLHAQGQGHPVREDHVLGVGGASTTLAQLTIRDRFGSALDVGTGGGVQALHLSTHVGRVVGTDRNPRALKLAALTQRLSGVEPFDLREGSLFEPVAGEKFDLIVSNPPFVISPDNAAQGGRFVYRDSGLPADEVCRRLVADAHQHLAENGWCQVLANWLHVDGVDWRERVAGWVRDTGCDAWVVQREAQDPAEYVELWLRDSGEYGTPDYPRRYDAWLDYFEQNKVGAIGFGWITLHQAGSDHPLLRLEEISHPVEQPLGPHIPSWFARHDFLRDVDDEELMGRRLAVAPDVRWEQVARPTYEQGSGWGGDSSRISQTEGFMRSADIDPIGAAVVGAADGETPLGEILDAVGERYGIDARSLRGGAIEAIRGLVEDGYLFPVG</sequence>
<evidence type="ECO:0000259" key="6">
    <source>
        <dbReference type="Pfam" id="PF05175"/>
    </source>
</evidence>
<dbReference type="EMBL" id="BAAAQN010000021">
    <property type="protein sequence ID" value="GAA2034108.1"/>
    <property type="molecule type" value="Genomic_DNA"/>
</dbReference>
<proteinExistence type="inferred from homology"/>
<dbReference type="InterPro" id="IPR055487">
    <property type="entry name" value="DUF7059"/>
</dbReference>
<dbReference type="Pfam" id="PF25004">
    <property type="entry name" value="DUF7782"/>
    <property type="match status" value="1"/>
</dbReference>
<dbReference type="PANTHER" id="PTHR45875">
    <property type="entry name" value="METHYLTRANSFERASE N6AMT1"/>
    <property type="match status" value="1"/>
</dbReference>
<dbReference type="SUPFAM" id="SSF53335">
    <property type="entry name" value="S-adenosyl-L-methionine-dependent methyltransferases"/>
    <property type="match status" value="1"/>
</dbReference>
<comment type="similarity">
    <text evidence="1">Belongs to the eukaryotic/archaeal PrmC-related family.</text>
</comment>
<dbReference type="InterPro" id="IPR007848">
    <property type="entry name" value="Small_mtfrase_dom"/>
</dbReference>
<dbReference type="InterPro" id="IPR052190">
    <property type="entry name" value="Euk-Arch_PrmC-MTase"/>
</dbReference>
<evidence type="ECO:0000256" key="4">
    <source>
        <dbReference type="ARBA" id="ARBA00022691"/>
    </source>
</evidence>
<keyword evidence="4" id="KW-0949">S-adenosyl-L-methionine</keyword>
<dbReference type="GO" id="GO:0032259">
    <property type="term" value="P:methylation"/>
    <property type="evidence" value="ECO:0007669"/>
    <property type="project" value="UniProtKB-KW"/>
</dbReference>
<evidence type="ECO:0000313" key="10">
    <source>
        <dbReference type="Proteomes" id="UP001500751"/>
    </source>
</evidence>
<dbReference type="PROSITE" id="PS00092">
    <property type="entry name" value="N6_MTASE"/>
    <property type="match status" value="1"/>
</dbReference>
<feature type="domain" description="DUF7059" evidence="7">
    <location>
        <begin position="39"/>
        <end position="119"/>
    </location>
</feature>
<accession>A0ABP5FU01</accession>
<dbReference type="PANTHER" id="PTHR45875:SF1">
    <property type="entry name" value="METHYLTRANSFERASE N6AMT1"/>
    <property type="match status" value="1"/>
</dbReference>
<feature type="domain" description="Methyltransferase small" evidence="6">
    <location>
        <begin position="165"/>
        <end position="298"/>
    </location>
</feature>
<dbReference type="Proteomes" id="UP001500751">
    <property type="component" value="Unassembled WGS sequence"/>
</dbReference>
<dbReference type="Pfam" id="PF05175">
    <property type="entry name" value="MTS"/>
    <property type="match status" value="1"/>
</dbReference>
<dbReference type="CDD" id="cd02440">
    <property type="entry name" value="AdoMet_MTases"/>
    <property type="match status" value="1"/>
</dbReference>
<dbReference type="Gene3D" id="3.40.50.150">
    <property type="entry name" value="Vaccinia Virus protein VP39"/>
    <property type="match status" value="1"/>
</dbReference>
<name>A0ABP5FU01_9ACTN</name>
<keyword evidence="2 9" id="KW-0489">Methyltransferase</keyword>
<evidence type="ECO:0000256" key="2">
    <source>
        <dbReference type="ARBA" id="ARBA00022603"/>
    </source>
</evidence>
<evidence type="ECO:0000259" key="8">
    <source>
        <dbReference type="Pfam" id="PF25004"/>
    </source>
</evidence>
<dbReference type="InterPro" id="IPR002052">
    <property type="entry name" value="DNA_methylase_N6_adenine_CS"/>
</dbReference>
<dbReference type="GO" id="GO:0008168">
    <property type="term" value="F:methyltransferase activity"/>
    <property type="evidence" value="ECO:0007669"/>
    <property type="project" value="UniProtKB-KW"/>
</dbReference>
<dbReference type="InterPro" id="IPR056684">
    <property type="entry name" value="DUF7782"/>
</dbReference>
<protein>
    <submittedName>
        <fullName evidence="9">Class I SAM-dependent methyltransferase</fullName>
    </submittedName>
</protein>
<comment type="caution">
    <text evidence="9">The sequence shown here is derived from an EMBL/GenBank/DDBJ whole genome shotgun (WGS) entry which is preliminary data.</text>
</comment>
<reference evidence="10" key="1">
    <citation type="journal article" date="2019" name="Int. J. Syst. Evol. Microbiol.">
        <title>The Global Catalogue of Microorganisms (GCM) 10K type strain sequencing project: providing services to taxonomists for standard genome sequencing and annotation.</title>
        <authorList>
            <consortium name="The Broad Institute Genomics Platform"/>
            <consortium name="The Broad Institute Genome Sequencing Center for Infectious Disease"/>
            <person name="Wu L."/>
            <person name="Ma J."/>
        </authorList>
    </citation>
    <scope>NUCLEOTIDE SEQUENCE [LARGE SCALE GENOMIC DNA]</scope>
    <source>
        <strain evidence="10">JCM 16014</strain>
    </source>
</reference>
<evidence type="ECO:0000256" key="1">
    <source>
        <dbReference type="ARBA" id="ARBA00006149"/>
    </source>
</evidence>
<evidence type="ECO:0000313" key="9">
    <source>
        <dbReference type="EMBL" id="GAA2034108.1"/>
    </source>
</evidence>
<organism evidence="9 10">
    <name type="scientific">Catenulispora yoronensis</name>
    <dbReference type="NCBI Taxonomy" id="450799"/>
    <lineage>
        <taxon>Bacteria</taxon>
        <taxon>Bacillati</taxon>
        <taxon>Actinomycetota</taxon>
        <taxon>Actinomycetes</taxon>
        <taxon>Catenulisporales</taxon>
        <taxon>Catenulisporaceae</taxon>
        <taxon>Catenulispora</taxon>
    </lineage>
</organism>
<feature type="domain" description="DUF7782" evidence="8">
    <location>
        <begin position="406"/>
        <end position="522"/>
    </location>
</feature>